<gene>
    <name evidence="1" type="ORF">BN983_01925</name>
</gene>
<reference evidence="2" key="1">
    <citation type="submission" date="2014-03" db="EMBL/GenBank/DDBJ databases">
        <authorList>
            <person name="Urmite Genomes U."/>
        </authorList>
    </citation>
    <scope>NUCLEOTIDE SEQUENCE [LARGE SCALE GENOMIC DNA]</scope>
    <source>
        <strain evidence="2">HD-03</strain>
    </source>
</reference>
<proteinExistence type="predicted"/>
<dbReference type="OrthoDB" id="886754at2"/>
<dbReference type="RefSeq" id="WP_035508005.1">
    <property type="nucleotide sequence ID" value="NZ_CCDH010000003.1"/>
</dbReference>
<sequence length="115" mass="13615">MELDGLDALLAKLEQMEDGIDDDVNTIVKNNTIEMTGETKMNERDRFDKGYWTGHTIRNTKTQKLGALHYRTFADSEYAGYLNFGTRYMDPTWFLRDAFYKQREKFKEDLDRLVK</sequence>
<comment type="caution">
    <text evidence="1">The sequence shown here is derived from an EMBL/GenBank/DDBJ whole genome shotgun (WGS) entry which is preliminary data.</text>
</comment>
<organism evidence="1 2">
    <name type="scientific">Halobacillus karajensis</name>
    <dbReference type="NCBI Taxonomy" id="195088"/>
    <lineage>
        <taxon>Bacteria</taxon>
        <taxon>Bacillati</taxon>
        <taxon>Bacillota</taxon>
        <taxon>Bacilli</taxon>
        <taxon>Bacillales</taxon>
        <taxon>Bacillaceae</taxon>
        <taxon>Halobacillus</taxon>
    </lineage>
</organism>
<dbReference type="NCBIfam" id="TIGR01725">
    <property type="entry name" value="phge_HK97_gp10"/>
    <property type="match status" value="1"/>
</dbReference>
<dbReference type="Proteomes" id="UP000028868">
    <property type="component" value="Unassembled WGS sequence"/>
</dbReference>
<reference evidence="1 2" key="2">
    <citation type="submission" date="2014-05" db="EMBL/GenBank/DDBJ databases">
        <title>Draft genome sequence of Halobacillus karajensis HK-03.</title>
        <authorList>
            <person name="Khelaifia S."/>
            <person name="Croce O."/>
            <person name="Lagier J.C."/>
            <person name="Raoult D."/>
        </authorList>
    </citation>
    <scope>NUCLEOTIDE SEQUENCE [LARGE SCALE GENOMIC DNA]</scope>
    <source>
        <strain evidence="1 2">HD-03</strain>
    </source>
</reference>
<accession>A0A024P3U4</accession>
<evidence type="ECO:0000313" key="1">
    <source>
        <dbReference type="EMBL" id="CDQ23674.1"/>
    </source>
</evidence>
<keyword evidence="2" id="KW-1185">Reference proteome</keyword>
<evidence type="ECO:0000313" key="2">
    <source>
        <dbReference type="Proteomes" id="UP000028868"/>
    </source>
</evidence>
<protein>
    <submittedName>
        <fullName evidence="1">Phage protein, HK97 gp10 family</fullName>
    </submittedName>
</protein>
<dbReference type="AlphaFoldDB" id="A0A024P3U4"/>
<dbReference type="EMBL" id="CCDI010000002">
    <property type="protein sequence ID" value="CDQ23674.1"/>
    <property type="molecule type" value="Genomic_DNA"/>
</dbReference>
<name>A0A024P3U4_9BACI</name>
<dbReference type="InterPro" id="IPR010064">
    <property type="entry name" value="HK97-gp10_tail"/>
</dbReference>